<keyword evidence="2" id="KW-1133">Transmembrane helix</keyword>
<name>A0A9X2JD74_9SPHI</name>
<keyword evidence="2" id="KW-0472">Membrane</keyword>
<protein>
    <recommendedName>
        <fullName evidence="5">Chromosome segregation protein SMC</fullName>
    </recommendedName>
</protein>
<keyword evidence="2" id="KW-0812">Transmembrane</keyword>
<dbReference type="EMBL" id="JAMWYS010000035">
    <property type="protein sequence ID" value="MCO4293304.1"/>
    <property type="molecule type" value="Genomic_DNA"/>
</dbReference>
<evidence type="ECO:0008006" key="5">
    <source>
        <dbReference type="Google" id="ProtNLM"/>
    </source>
</evidence>
<organism evidence="3 4">
    <name type="scientific">Solitalea agri</name>
    <dbReference type="NCBI Taxonomy" id="2953739"/>
    <lineage>
        <taxon>Bacteria</taxon>
        <taxon>Pseudomonadati</taxon>
        <taxon>Bacteroidota</taxon>
        <taxon>Sphingobacteriia</taxon>
        <taxon>Sphingobacteriales</taxon>
        <taxon>Sphingobacteriaceae</taxon>
        <taxon>Solitalea</taxon>
    </lineage>
</organism>
<evidence type="ECO:0000256" key="2">
    <source>
        <dbReference type="SAM" id="Phobius"/>
    </source>
</evidence>
<accession>A0A9X2JD74</accession>
<feature type="transmembrane region" description="Helical" evidence="2">
    <location>
        <begin position="15"/>
        <end position="35"/>
    </location>
</feature>
<dbReference type="Gene3D" id="1.20.5.340">
    <property type="match status" value="1"/>
</dbReference>
<feature type="compositionally biased region" description="Basic and acidic residues" evidence="1">
    <location>
        <begin position="148"/>
        <end position="157"/>
    </location>
</feature>
<evidence type="ECO:0000313" key="4">
    <source>
        <dbReference type="Proteomes" id="UP001155182"/>
    </source>
</evidence>
<keyword evidence="4" id="KW-1185">Reference proteome</keyword>
<dbReference type="AlphaFoldDB" id="A0A9X2JD74"/>
<feature type="region of interest" description="Disordered" evidence="1">
    <location>
        <begin position="142"/>
        <end position="164"/>
    </location>
</feature>
<comment type="caution">
    <text evidence="3">The sequence shown here is derived from an EMBL/GenBank/DDBJ whole genome shotgun (WGS) entry which is preliminary data.</text>
</comment>
<dbReference type="RefSeq" id="WP_252587832.1">
    <property type="nucleotide sequence ID" value="NZ_JAMWYS010000035.1"/>
</dbReference>
<reference evidence="3" key="1">
    <citation type="submission" date="2022-06" db="EMBL/GenBank/DDBJ databases">
        <title>Solitalea sp. MAHUQ-68 isolated from rhizospheric soil.</title>
        <authorList>
            <person name="Huq M.A."/>
        </authorList>
    </citation>
    <scope>NUCLEOTIDE SEQUENCE</scope>
    <source>
        <strain evidence="3">MAHUQ-68</strain>
    </source>
</reference>
<proteinExistence type="predicted"/>
<gene>
    <name evidence="3" type="ORF">NF867_10545</name>
</gene>
<evidence type="ECO:0000256" key="1">
    <source>
        <dbReference type="SAM" id="MobiDB-lite"/>
    </source>
</evidence>
<dbReference type="Proteomes" id="UP001155182">
    <property type="component" value="Unassembled WGS sequence"/>
</dbReference>
<sequence>MEDTMTTDESKSKNWIYILAGIIVLLLGANAYLFLNKNEKEAKLITITDEKLSLQLELEKLKTELNTVKASNQTLTTDLESKEKEMSAKIEELEVALRNGKLSAAQLSKTKKEIATLKETINQYLAEIETLKQEKEQLTAENSTLKTTVEESNKKNQDLTSQNSELSNKVTLASMLKASSVTTKTFKRKNSGKFVDYVKAKNIDKLVADFAVAPNELAQEGPYMVFMQIVDPSGKTLTSASAADTPKDLVIGGEKVEYTTSTTMVYAKNNPNYAIEWLSSEGWAPGTYTVNLFTEGSKLGSSSFTLK</sequence>
<evidence type="ECO:0000313" key="3">
    <source>
        <dbReference type="EMBL" id="MCO4293304.1"/>
    </source>
</evidence>